<dbReference type="Pfam" id="PF00535">
    <property type="entry name" value="Glycos_transf_2"/>
    <property type="match status" value="1"/>
</dbReference>
<dbReference type="CDD" id="cd00761">
    <property type="entry name" value="Glyco_tranf_GTA_type"/>
    <property type="match status" value="1"/>
</dbReference>
<dbReference type="Gene3D" id="3.90.550.10">
    <property type="entry name" value="Spore Coat Polysaccharide Biosynthesis Protein SpsA, Chain A"/>
    <property type="match status" value="1"/>
</dbReference>
<organism evidence="2 3">
    <name type="scientific">Candidatus Enterocola intestinipullorum</name>
    <dbReference type="NCBI Taxonomy" id="2840783"/>
    <lineage>
        <taxon>Bacteria</taxon>
        <taxon>Pseudomonadati</taxon>
        <taxon>Bacteroidota</taxon>
        <taxon>Bacteroidia</taxon>
        <taxon>Bacteroidales</taxon>
        <taxon>Candidatus Enterocola</taxon>
    </lineage>
</organism>
<dbReference type="GO" id="GO:0016758">
    <property type="term" value="F:hexosyltransferase activity"/>
    <property type="evidence" value="ECO:0007669"/>
    <property type="project" value="UniProtKB-ARBA"/>
</dbReference>
<feature type="domain" description="Glycosyltransferase 2-like" evidence="1">
    <location>
        <begin position="1"/>
        <end position="128"/>
    </location>
</feature>
<dbReference type="InterPro" id="IPR001173">
    <property type="entry name" value="Glyco_trans_2-like"/>
</dbReference>
<evidence type="ECO:0000259" key="1">
    <source>
        <dbReference type="Pfam" id="PF00535"/>
    </source>
</evidence>
<name>A0A9D9EFS7_9BACT</name>
<protein>
    <submittedName>
        <fullName evidence="2">Glycosyltransferase</fullName>
    </submittedName>
</protein>
<dbReference type="EMBL" id="JADIMR010000028">
    <property type="protein sequence ID" value="MBO8446497.1"/>
    <property type="molecule type" value="Genomic_DNA"/>
</dbReference>
<reference evidence="2" key="2">
    <citation type="journal article" date="2021" name="PeerJ">
        <title>Extensive microbial diversity within the chicken gut microbiome revealed by metagenomics and culture.</title>
        <authorList>
            <person name="Gilroy R."/>
            <person name="Ravi A."/>
            <person name="Getino M."/>
            <person name="Pursley I."/>
            <person name="Horton D.L."/>
            <person name="Alikhan N.F."/>
            <person name="Baker D."/>
            <person name="Gharbi K."/>
            <person name="Hall N."/>
            <person name="Watson M."/>
            <person name="Adriaenssens E.M."/>
            <person name="Foster-Nyarko E."/>
            <person name="Jarju S."/>
            <person name="Secka A."/>
            <person name="Antonio M."/>
            <person name="Oren A."/>
            <person name="Chaudhuri R.R."/>
            <person name="La Ragione R."/>
            <person name="Hildebrand F."/>
            <person name="Pallen M.J."/>
        </authorList>
    </citation>
    <scope>NUCLEOTIDE SEQUENCE</scope>
    <source>
        <strain evidence="2">D3-1215</strain>
    </source>
</reference>
<reference evidence="2" key="1">
    <citation type="submission" date="2020-10" db="EMBL/GenBank/DDBJ databases">
        <authorList>
            <person name="Gilroy R."/>
        </authorList>
    </citation>
    <scope>NUCLEOTIDE SEQUENCE</scope>
    <source>
        <strain evidence="2">D3-1215</strain>
    </source>
</reference>
<dbReference type="InterPro" id="IPR029044">
    <property type="entry name" value="Nucleotide-diphossugar_trans"/>
</dbReference>
<evidence type="ECO:0000313" key="2">
    <source>
        <dbReference type="EMBL" id="MBO8446497.1"/>
    </source>
</evidence>
<gene>
    <name evidence="2" type="ORF">IAC32_01965</name>
</gene>
<dbReference type="PANTHER" id="PTHR22916:SF3">
    <property type="entry name" value="UDP-GLCNAC:BETAGAL BETA-1,3-N-ACETYLGLUCOSAMINYLTRANSFERASE-LIKE PROTEIN 1"/>
    <property type="match status" value="1"/>
</dbReference>
<proteinExistence type="predicted"/>
<comment type="caution">
    <text evidence="2">The sequence shown here is derived from an EMBL/GenBank/DDBJ whole genome shotgun (WGS) entry which is preliminary data.</text>
</comment>
<dbReference type="AlphaFoldDB" id="A0A9D9EFS7"/>
<dbReference type="Proteomes" id="UP000823637">
    <property type="component" value="Unassembled WGS sequence"/>
</dbReference>
<accession>A0A9D9EFS7</accession>
<evidence type="ECO:0000313" key="3">
    <source>
        <dbReference type="Proteomes" id="UP000823637"/>
    </source>
</evidence>
<sequence>MPARNAAMTIGESINSVIAQTYGNWELVVVDDCSTDNTVEIVEAFRAKDKRIKLFHTGKSEGKPYMPKNLGIKSAQGRFIAFLDSDDRWLPEKLERQLPLFEDKDVAIVFSNYKKFSDGTVTSETDKQRIVKSASVVTYSNAVYGNPIGNLTAVYDTSKTGKMYFADAGHEDYILWLMILKNGFKALNTNTVEAEYRVRPNSVSSHKDKAAKWTWNIYRNILGMNLFRASFCFLSYTIRAIVKYIK</sequence>
<dbReference type="SUPFAM" id="SSF53448">
    <property type="entry name" value="Nucleotide-diphospho-sugar transferases"/>
    <property type="match status" value="1"/>
</dbReference>
<dbReference type="PANTHER" id="PTHR22916">
    <property type="entry name" value="GLYCOSYLTRANSFERASE"/>
    <property type="match status" value="1"/>
</dbReference>